<evidence type="ECO:0000256" key="2">
    <source>
        <dbReference type="ARBA" id="ARBA00022448"/>
    </source>
</evidence>
<dbReference type="Proteomes" id="UP000008810">
    <property type="component" value="Chromosome 1"/>
</dbReference>
<dbReference type="PANTHER" id="PTHR33214:SF34">
    <property type="entry name" value="NON-SPECIFIC LIPID-TRANSFER PROTEIN 2"/>
    <property type="match status" value="1"/>
</dbReference>
<evidence type="ECO:0000313" key="6">
    <source>
        <dbReference type="EMBL" id="KQK24045.1"/>
    </source>
</evidence>
<accession>I1HAM6</accession>
<reference evidence="6 7" key="1">
    <citation type="journal article" date="2010" name="Nature">
        <title>Genome sequencing and analysis of the model grass Brachypodium distachyon.</title>
        <authorList>
            <consortium name="International Brachypodium Initiative"/>
        </authorList>
    </citation>
    <scope>NUCLEOTIDE SEQUENCE [LARGE SCALE GENOMIC DNA]</scope>
    <source>
        <strain evidence="6 7">Bd21</strain>
    </source>
</reference>
<dbReference type="Pfam" id="PF00234">
    <property type="entry name" value="Tryp_alpha_amyl"/>
    <property type="match status" value="1"/>
</dbReference>
<keyword evidence="3" id="KW-0446">Lipid-binding</keyword>
<evidence type="ECO:0000313" key="8">
    <source>
        <dbReference type="Proteomes" id="UP000008810"/>
    </source>
</evidence>
<sequence>MAMTMRKMAVVAVMLVLAMAAQEASAAGGCNAGQLSVCAVAITSGSPPSAECCSNLRAQQGCLCQYAKDPNYGRYISSPYARQTVASCGIPVPKC</sequence>
<dbReference type="InterPro" id="IPR016140">
    <property type="entry name" value="Bifunc_inhib/LTP/seed_store"/>
</dbReference>
<dbReference type="eggNOG" id="ENOG502S3N0">
    <property type="taxonomic scope" value="Eukaryota"/>
</dbReference>
<dbReference type="KEGG" id="bdi:100830154"/>
<dbReference type="OMA" id="ASACRMS"/>
<comment type="similarity">
    <text evidence="1">Belongs to the plant LTP family. B11E subfamily.</text>
</comment>
<keyword evidence="4" id="KW-0732">Signal</keyword>
<dbReference type="FunCoup" id="I1HAM6">
    <property type="interactions" value="3"/>
</dbReference>
<evidence type="ECO:0000256" key="4">
    <source>
        <dbReference type="SAM" id="SignalP"/>
    </source>
</evidence>
<evidence type="ECO:0000256" key="1">
    <source>
        <dbReference type="ARBA" id="ARBA00009707"/>
    </source>
</evidence>
<reference evidence="7" key="3">
    <citation type="submission" date="2018-08" db="UniProtKB">
        <authorList>
            <consortium name="EnsemblPlants"/>
        </authorList>
    </citation>
    <scope>IDENTIFICATION</scope>
    <source>
        <strain evidence="7">cv. Bd21</strain>
    </source>
</reference>
<dbReference type="OrthoDB" id="665742at2759"/>
<evidence type="ECO:0000313" key="7">
    <source>
        <dbReference type="EnsemblPlants" id="KQK24045"/>
    </source>
</evidence>
<dbReference type="InterPro" id="IPR036312">
    <property type="entry name" value="Bifun_inhib/LTP/seed_sf"/>
</dbReference>
<dbReference type="HOGENOM" id="CLU_158223_2_0_1"/>
<reference evidence="6" key="2">
    <citation type="submission" date="2017-06" db="EMBL/GenBank/DDBJ databases">
        <title>WGS assembly of Brachypodium distachyon.</title>
        <authorList>
            <consortium name="The International Brachypodium Initiative"/>
            <person name="Lucas S."/>
            <person name="Harmon-Smith M."/>
            <person name="Lail K."/>
            <person name="Tice H."/>
            <person name="Grimwood J."/>
            <person name="Bruce D."/>
            <person name="Barry K."/>
            <person name="Shu S."/>
            <person name="Lindquist E."/>
            <person name="Wang M."/>
            <person name="Pitluck S."/>
            <person name="Vogel J.P."/>
            <person name="Garvin D.F."/>
            <person name="Mockler T.C."/>
            <person name="Schmutz J."/>
            <person name="Rokhsar D."/>
            <person name="Bevan M.W."/>
        </authorList>
    </citation>
    <scope>NUCLEOTIDE SEQUENCE</scope>
    <source>
        <strain evidence="6">Bd21</strain>
    </source>
</reference>
<evidence type="ECO:0000259" key="5">
    <source>
        <dbReference type="SMART" id="SM00499"/>
    </source>
</evidence>
<dbReference type="PANTHER" id="PTHR33214">
    <property type="entry name" value="BIFUNCTIONAL INHIBITOR/LIPID-TRANSFER PROTEIN/SEED STORAGE 2S ALBUMIN SUPERFAMILY PROTEIN"/>
    <property type="match status" value="1"/>
</dbReference>
<feature type="domain" description="Bifunctional inhibitor/plant lipid transfer protein/seed storage helical" evidence="5">
    <location>
        <begin position="30"/>
        <end position="95"/>
    </location>
</feature>
<feature type="chain" id="PRO_5014094453" description="Bifunctional inhibitor/plant lipid transfer protein/seed storage helical domain-containing protein" evidence="4">
    <location>
        <begin position="27"/>
        <end position="95"/>
    </location>
</feature>
<organism evidence="6">
    <name type="scientific">Brachypodium distachyon</name>
    <name type="common">Purple false brome</name>
    <name type="synonym">Trachynia distachya</name>
    <dbReference type="NCBI Taxonomy" id="15368"/>
    <lineage>
        <taxon>Eukaryota</taxon>
        <taxon>Viridiplantae</taxon>
        <taxon>Streptophyta</taxon>
        <taxon>Embryophyta</taxon>
        <taxon>Tracheophyta</taxon>
        <taxon>Spermatophyta</taxon>
        <taxon>Magnoliopsida</taxon>
        <taxon>Liliopsida</taxon>
        <taxon>Poales</taxon>
        <taxon>Poaceae</taxon>
        <taxon>BOP clade</taxon>
        <taxon>Pooideae</taxon>
        <taxon>Stipodae</taxon>
        <taxon>Brachypodieae</taxon>
        <taxon>Brachypodium</taxon>
    </lineage>
</organism>
<dbReference type="CDD" id="cd01959">
    <property type="entry name" value="nsLTP2"/>
    <property type="match status" value="1"/>
</dbReference>
<dbReference type="SUPFAM" id="SSF47699">
    <property type="entry name" value="Bifunctional inhibitor/lipid-transfer protein/seed storage 2S albumin"/>
    <property type="match status" value="1"/>
</dbReference>
<dbReference type="GO" id="GO:0008289">
    <property type="term" value="F:lipid binding"/>
    <property type="evidence" value="ECO:0007669"/>
    <property type="project" value="UniProtKB-KW"/>
</dbReference>
<dbReference type="Gramene" id="KQK24045">
    <property type="protein sequence ID" value="KQK24045"/>
    <property type="gene ID" value="BRADI_1g77820v3"/>
</dbReference>
<dbReference type="SMART" id="SM00499">
    <property type="entry name" value="AAI"/>
    <property type="match status" value="1"/>
</dbReference>
<keyword evidence="2" id="KW-0813">Transport</keyword>
<name>I1HAM6_BRADI</name>
<dbReference type="EnsemblPlants" id="KQK24045">
    <property type="protein sequence ID" value="KQK24045"/>
    <property type="gene ID" value="BRADI_1g77820v3"/>
</dbReference>
<dbReference type="GO" id="GO:0006869">
    <property type="term" value="P:lipid transport"/>
    <property type="evidence" value="ECO:0007669"/>
    <property type="project" value="InterPro"/>
</dbReference>
<dbReference type="AlphaFoldDB" id="I1HAM6"/>
<dbReference type="InterPro" id="IPR033872">
    <property type="entry name" value="nsLTP2"/>
</dbReference>
<dbReference type="STRING" id="15368.I1HAM6"/>
<dbReference type="EMBL" id="CM000880">
    <property type="protein sequence ID" value="KQK24045.1"/>
    <property type="molecule type" value="Genomic_DNA"/>
</dbReference>
<dbReference type="RefSeq" id="XP_003558992.1">
    <property type="nucleotide sequence ID" value="XM_003558944.4"/>
</dbReference>
<dbReference type="Gene3D" id="1.10.110.10">
    <property type="entry name" value="Plant lipid-transfer and hydrophobic proteins"/>
    <property type="match status" value="1"/>
</dbReference>
<dbReference type="GeneID" id="100830154"/>
<feature type="signal peptide" evidence="4">
    <location>
        <begin position="1"/>
        <end position="26"/>
    </location>
</feature>
<protein>
    <recommendedName>
        <fullName evidence="5">Bifunctional inhibitor/plant lipid transfer protein/seed storage helical domain-containing protein</fullName>
    </recommendedName>
</protein>
<evidence type="ECO:0000256" key="3">
    <source>
        <dbReference type="ARBA" id="ARBA00023121"/>
    </source>
</evidence>
<proteinExistence type="inferred from homology"/>
<gene>
    <name evidence="7" type="primary">LOC100830154</name>
    <name evidence="6" type="ORF">BRADI_1g77820v3</name>
</gene>
<keyword evidence="8" id="KW-1185">Reference proteome</keyword>